<accession>A0A4S3ZR11</accession>
<dbReference type="OrthoDB" id="247276at2"/>
<feature type="transmembrane region" description="Helical" evidence="1">
    <location>
        <begin position="117"/>
        <end position="140"/>
    </location>
</feature>
<dbReference type="Gene3D" id="1.20.950.20">
    <property type="entry name" value="Transmembrane di-heme cytochromes, Chain C"/>
    <property type="match status" value="1"/>
</dbReference>
<feature type="transmembrane region" description="Helical" evidence="1">
    <location>
        <begin position="41"/>
        <end position="60"/>
    </location>
</feature>
<keyword evidence="3" id="KW-1185">Reference proteome</keyword>
<sequence length="357" mass="40885">MRFMLQKINLKAFLVAVLATVLTLLLVLIGSRRLQNFDAALVAYLFGTLFAIFGIVYRYMVWIQRPPTRLYFKSSFRILFSKDFLYYLRYAIKDFFKNIVLQDFILKRGKKRGISHLLMAVGCTIAFSITFPLTFGWIHFTLDPVSGLDPNLEPIYTAHFFGFDVMHFPVKSFVGFLTFGALNWCSLLVIIGASYFLQKRLKDPGLIATQTFEGDILPLLLLILVSLTGLGLTLDYEFMKGQTYEFMAVTHAFFVIVFLVWMPFGKFFHIIQRPAQIGAHIYRKVGKQLGMQVCKHTGKEYATQLHIADLKKLTRQLGFQLESKNGQSLLEYSPEGKRDLVAIAHLKARQESGTYFG</sequence>
<dbReference type="SUPFAM" id="SSF103501">
    <property type="entry name" value="Respiratory nitrate reductase 1 gamma chain"/>
    <property type="match status" value="1"/>
</dbReference>
<protein>
    <submittedName>
        <fullName evidence="2">MFS transporter</fullName>
    </submittedName>
</protein>
<keyword evidence="1" id="KW-0812">Transmembrane</keyword>
<evidence type="ECO:0000256" key="1">
    <source>
        <dbReference type="SAM" id="Phobius"/>
    </source>
</evidence>
<keyword evidence="1" id="KW-0472">Membrane</keyword>
<comment type="caution">
    <text evidence="2">The sequence shown here is derived from an EMBL/GenBank/DDBJ whole genome shotgun (WGS) entry which is preliminary data.</text>
</comment>
<evidence type="ECO:0000313" key="3">
    <source>
        <dbReference type="Proteomes" id="UP000307507"/>
    </source>
</evidence>
<reference evidence="2 3" key="1">
    <citation type="submission" date="2019-04" db="EMBL/GenBank/DDBJ databases">
        <title>Flavobacterium sp. nov. isolated from construction timber.</title>
        <authorList>
            <person name="Lin S.-Y."/>
            <person name="Chang C.-T."/>
            <person name="Young C.-C."/>
        </authorList>
    </citation>
    <scope>NUCLEOTIDE SEQUENCE [LARGE SCALE GENOMIC DNA]</scope>
    <source>
        <strain evidence="2 3">CC-CTC003</strain>
    </source>
</reference>
<feature type="transmembrane region" description="Helical" evidence="1">
    <location>
        <begin position="12"/>
        <end position="29"/>
    </location>
</feature>
<dbReference type="InterPro" id="IPR036197">
    <property type="entry name" value="NarG-like_sf"/>
</dbReference>
<feature type="transmembrane region" description="Helical" evidence="1">
    <location>
        <begin position="246"/>
        <end position="264"/>
    </location>
</feature>
<name>A0A4S3ZR11_9FLAO</name>
<proteinExistence type="predicted"/>
<feature type="transmembrane region" description="Helical" evidence="1">
    <location>
        <begin position="216"/>
        <end position="234"/>
    </location>
</feature>
<organism evidence="2 3">
    <name type="scientific">Flavobacterium supellecticarium</name>
    <dbReference type="NCBI Taxonomy" id="2565924"/>
    <lineage>
        <taxon>Bacteria</taxon>
        <taxon>Pseudomonadati</taxon>
        <taxon>Bacteroidota</taxon>
        <taxon>Flavobacteriia</taxon>
        <taxon>Flavobacteriales</taxon>
        <taxon>Flavobacteriaceae</taxon>
        <taxon>Flavobacterium</taxon>
    </lineage>
</organism>
<gene>
    <name evidence="2" type="ORF">E6C50_16090</name>
</gene>
<feature type="transmembrane region" description="Helical" evidence="1">
    <location>
        <begin position="173"/>
        <end position="196"/>
    </location>
</feature>
<dbReference type="EMBL" id="SSNZ01000010">
    <property type="protein sequence ID" value="THF47952.1"/>
    <property type="molecule type" value="Genomic_DNA"/>
</dbReference>
<dbReference type="AlphaFoldDB" id="A0A4S3ZR11"/>
<evidence type="ECO:0000313" key="2">
    <source>
        <dbReference type="EMBL" id="THF47952.1"/>
    </source>
</evidence>
<keyword evidence="1" id="KW-1133">Transmembrane helix</keyword>
<dbReference type="Proteomes" id="UP000307507">
    <property type="component" value="Unassembled WGS sequence"/>
</dbReference>